<feature type="transmembrane region" description="Helical" evidence="1">
    <location>
        <begin position="36"/>
        <end position="55"/>
    </location>
</feature>
<name>A0ABN8HQ57_9BACT</name>
<keyword evidence="3" id="KW-1185">Reference proteome</keyword>
<evidence type="ECO:0000313" key="2">
    <source>
        <dbReference type="EMBL" id="CAH2032108.1"/>
    </source>
</evidence>
<proteinExistence type="predicted"/>
<accession>A0ABN8HQ57</accession>
<sequence length="303" mass="32454">MFIVGMLYTAGQLCYAAATLLNTQPHPGDYVMKRRFFLLIATAVTFLGASSGLAASKPADGERLLLIRAVGGASEKEAVAQTGVYDSMVEYLTDRGYRVVDRQAAEQAAMQIAATHEIDPVLNKAAAYGLKFLAEYSIHFKTSTIVKDPERGIGALVRVSAKVVDNTGARIITAKSAEASSTGHTADDATEKAARTAGRKAIEQLAKGIEQHVAQAGSEGRTLTLVLEGRAQVLDRLLGAIERSPAVAAAREVESGGGKATLEVICKVRRDQFERELLRAAGQQGVQLQKIRSEGNRSTWKIR</sequence>
<gene>
    <name evidence="2" type="ORF">GEAMG1_2272</name>
</gene>
<evidence type="ECO:0000313" key="3">
    <source>
        <dbReference type="Proteomes" id="UP001295463"/>
    </source>
</evidence>
<organism evidence="2 3">
    <name type="scientific">Trichlorobacter ammonificans</name>
    <dbReference type="NCBI Taxonomy" id="2916410"/>
    <lineage>
        <taxon>Bacteria</taxon>
        <taxon>Pseudomonadati</taxon>
        <taxon>Thermodesulfobacteriota</taxon>
        <taxon>Desulfuromonadia</taxon>
        <taxon>Geobacterales</taxon>
        <taxon>Geobacteraceae</taxon>
        <taxon>Trichlorobacter</taxon>
    </lineage>
</organism>
<dbReference type="EMBL" id="OW150024">
    <property type="protein sequence ID" value="CAH2032108.1"/>
    <property type="molecule type" value="Genomic_DNA"/>
</dbReference>
<keyword evidence="1" id="KW-0472">Membrane</keyword>
<keyword evidence="1" id="KW-1133">Transmembrane helix</keyword>
<evidence type="ECO:0008006" key="4">
    <source>
        <dbReference type="Google" id="ProtNLM"/>
    </source>
</evidence>
<keyword evidence="1" id="KW-0812">Transmembrane</keyword>
<protein>
    <recommendedName>
        <fullName evidence="4">Flagellar assembly protein T N-terminal domain-containing protein</fullName>
    </recommendedName>
</protein>
<reference evidence="2 3" key="1">
    <citation type="submission" date="2022-03" db="EMBL/GenBank/DDBJ databases">
        <authorList>
            <person name="Koch H."/>
        </authorList>
    </citation>
    <scope>NUCLEOTIDE SEQUENCE [LARGE SCALE GENOMIC DNA]</scope>
    <source>
        <strain evidence="2 3">G1</strain>
    </source>
</reference>
<dbReference type="Proteomes" id="UP001295463">
    <property type="component" value="Chromosome"/>
</dbReference>
<evidence type="ECO:0000256" key="1">
    <source>
        <dbReference type="SAM" id="Phobius"/>
    </source>
</evidence>